<evidence type="ECO:0000313" key="14">
    <source>
        <dbReference type="Proteomes" id="UP000233100"/>
    </source>
</evidence>
<feature type="region of interest" description="Disordered" evidence="11">
    <location>
        <begin position="1"/>
        <end position="47"/>
    </location>
</feature>
<dbReference type="GeneTree" id="ENSGT00940000159148"/>
<dbReference type="GO" id="GO:0007165">
    <property type="term" value="P:signal transduction"/>
    <property type="evidence" value="ECO:0007669"/>
    <property type="project" value="TreeGrafter"/>
</dbReference>
<proteinExistence type="predicted"/>
<dbReference type="PANTHER" id="PTHR23192">
    <property type="entry name" value="OLFACTOMEDIN-RELATED"/>
    <property type="match status" value="1"/>
</dbReference>
<protein>
    <submittedName>
        <fullName evidence="13">Olfactomedin 2</fullName>
    </submittedName>
</protein>
<evidence type="ECO:0000256" key="2">
    <source>
        <dbReference type="ARBA" id="ARBA00022525"/>
    </source>
</evidence>
<evidence type="ECO:0000256" key="1">
    <source>
        <dbReference type="ARBA" id="ARBA00004613"/>
    </source>
</evidence>
<dbReference type="Ensembl" id="ENSMFAT00000024666.2">
    <property type="protein sequence ID" value="ENSMFAP00000005986.2"/>
    <property type="gene ID" value="ENSMFAG00000002640.2"/>
</dbReference>
<dbReference type="GO" id="GO:0005737">
    <property type="term" value="C:cytoplasm"/>
    <property type="evidence" value="ECO:0007669"/>
    <property type="project" value="Ensembl"/>
</dbReference>
<dbReference type="Proteomes" id="UP000233100">
    <property type="component" value="Chromosome 19"/>
</dbReference>
<keyword evidence="3" id="KW-0732">Signal</keyword>
<dbReference type="Bgee" id="ENSMFAG00000002640">
    <property type="expression patterns" value="Expressed in frontal cortex and 3 other cell types or tissues"/>
</dbReference>
<dbReference type="SMART" id="SM00284">
    <property type="entry name" value="OLF"/>
    <property type="match status" value="1"/>
</dbReference>
<reference evidence="13" key="2">
    <citation type="submission" date="2025-08" db="UniProtKB">
        <authorList>
            <consortium name="Ensembl"/>
        </authorList>
    </citation>
    <scope>IDENTIFICATION</scope>
</reference>
<organism evidence="13 14">
    <name type="scientific">Macaca fascicularis</name>
    <name type="common">Crab-eating macaque</name>
    <name type="synonym">Cynomolgus monkey</name>
    <dbReference type="NCBI Taxonomy" id="9541"/>
    <lineage>
        <taxon>Eukaryota</taxon>
        <taxon>Metazoa</taxon>
        <taxon>Chordata</taxon>
        <taxon>Craniata</taxon>
        <taxon>Vertebrata</taxon>
        <taxon>Euteleostomi</taxon>
        <taxon>Mammalia</taxon>
        <taxon>Eutheria</taxon>
        <taxon>Euarchontoglires</taxon>
        <taxon>Primates</taxon>
        <taxon>Haplorrhini</taxon>
        <taxon>Catarrhini</taxon>
        <taxon>Cercopithecidae</taxon>
        <taxon>Cercopithecinae</taxon>
        <taxon>Macaca</taxon>
    </lineage>
</organism>
<dbReference type="GO" id="GO:0005615">
    <property type="term" value="C:extracellular space"/>
    <property type="evidence" value="ECO:0007669"/>
    <property type="project" value="TreeGrafter"/>
</dbReference>
<evidence type="ECO:0000256" key="5">
    <source>
        <dbReference type="ARBA" id="ARBA00023054"/>
    </source>
</evidence>
<dbReference type="GO" id="GO:0045202">
    <property type="term" value="C:synapse"/>
    <property type="evidence" value="ECO:0007669"/>
    <property type="project" value="UniProtKB-SubCell"/>
</dbReference>
<feature type="domain" description="Olfactomedin-like" evidence="12">
    <location>
        <begin position="361"/>
        <end position="613"/>
    </location>
</feature>
<feature type="coiled-coil region" evidence="10">
    <location>
        <begin position="313"/>
        <end position="359"/>
    </location>
</feature>
<dbReference type="VEuPathDB" id="HostDB:ENSMFAG00000002640"/>
<feature type="compositionally biased region" description="Basic and acidic residues" evidence="11">
    <location>
        <begin position="120"/>
        <end position="132"/>
    </location>
</feature>
<dbReference type="Pfam" id="PF02191">
    <property type="entry name" value="OLF"/>
    <property type="match status" value="1"/>
</dbReference>
<reference evidence="13 14" key="1">
    <citation type="submission" date="2013-03" db="EMBL/GenBank/DDBJ databases">
        <authorList>
            <person name="Warren W."/>
            <person name="Wilson R.K."/>
        </authorList>
    </citation>
    <scope>NUCLEOTIDE SEQUENCE</scope>
</reference>
<keyword evidence="7" id="KW-0325">Glycoprotein</keyword>
<dbReference type="GO" id="GO:0051152">
    <property type="term" value="P:positive regulation of smooth muscle cell differentiation"/>
    <property type="evidence" value="ECO:0007669"/>
    <property type="project" value="Ensembl"/>
</dbReference>
<evidence type="ECO:0000256" key="10">
    <source>
        <dbReference type="SAM" id="Coils"/>
    </source>
</evidence>
<dbReference type="Pfam" id="PF12308">
    <property type="entry name" value="Noelin-1"/>
    <property type="match status" value="1"/>
</dbReference>
<evidence type="ECO:0000256" key="3">
    <source>
        <dbReference type="ARBA" id="ARBA00022729"/>
    </source>
</evidence>
<comment type="subcellular location">
    <subcellularLocation>
        <location evidence="1">Secreted</location>
    </subcellularLocation>
    <subcellularLocation>
        <location evidence="8">Synapse</location>
    </subcellularLocation>
</comment>
<evidence type="ECO:0000256" key="8">
    <source>
        <dbReference type="ARBA" id="ARBA00034103"/>
    </source>
</evidence>
<dbReference type="PROSITE" id="PS51132">
    <property type="entry name" value="OLF"/>
    <property type="match status" value="1"/>
</dbReference>
<sequence length="621" mass="68705">MTPRWGGALGECHQGEIPRPMERSPAGAGEAVGWGGEGSLGAPAPAGLRAGAVTSRRLEVPGAEALEGRGPSRRFIRGARQARRAAARVPEPPSPQPGTPTRSLRSCPLPTPPGAPGCRGTERPRWAREGKRGGRPRGMRRGAMSVPLLKIGAVLSTMAMVTNWMSQTLPSLVGLNGTVSRAGASEKITLFQSPEEGWQLYTSAQAPDGKCICTAVIPAQSTCSRDGRSRELRQLMEKVQNVSQSMEVLELRTYRDLQYVRGMETLMRSLDARLRAADGSLSAKSFQELKDRMTELLPLSSVLEQYKADTRTIVRLREDVRNLSGSLATIQEEMGAYGYEDLQQRVMALEARLHACAQKLGCGKLTGVSNPITVRAMGSRFGSWMTDTMAPSADSRVWYMDGYYKGRRVLEFRTLGDFIKGQNFIQHLLPQPWAGTGHVVYNGSLFYNKYQSNVVVKYHFRSRSVLVQRSLPGAGYNNTFPYSWGGFSDMDFMVDESGLWAVYTTNQNAGNIVVSRLDPHTLEVMRSWDTGYPKRSAGEAFMICGVLYVTNSHLAGAKVYFAYFTNTSSYEYTDVPFHNQYSHISMLDYNPRERALYTWNNGHQVLYNVTLFHVISTSGDP</sequence>
<evidence type="ECO:0000256" key="7">
    <source>
        <dbReference type="ARBA" id="ARBA00023180"/>
    </source>
</evidence>
<reference evidence="13" key="3">
    <citation type="submission" date="2025-09" db="UniProtKB">
        <authorList>
            <consortium name="Ensembl"/>
        </authorList>
    </citation>
    <scope>IDENTIFICATION</scope>
</reference>
<dbReference type="AlphaFoldDB" id="A0A2K5U0W7"/>
<dbReference type="InterPro" id="IPR050605">
    <property type="entry name" value="Olfactomedin-like_domain"/>
</dbReference>
<feature type="region of interest" description="Disordered" evidence="11">
    <location>
        <begin position="78"/>
        <end position="140"/>
    </location>
</feature>
<evidence type="ECO:0000256" key="6">
    <source>
        <dbReference type="ARBA" id="ARBA00023157"/>
    </source>
</evidence>
<feature type="compositionally biased region" description="Gly residues" evidence="11">
    <location>
        <begin position="30"/>
        <end position="39"/>
    </location>
</feature>
<keyword evidence="6 9" id="KW-1015">Disulfide bond</keyword>
<feature type="disulfide bond" evidence="9">
    <location>
        <begin position="362"/>
        <end position="544"/>
    </location>
</feature>
<dbReference type="GO" id="GO:0009306">
    <property type="term" value="P:protein secretion"/>
    <property type="evidence" value="ECO:0007669"/>
    <property type="project" value="Ensembl"/>
</dbReference>
<dbReference type="InterPro" id="IPR003112">
    <property type="entry name" value="Olfac-like_dom"/>
</dbReference>
<evidence type="ECO:0000259" key="12">
    <source>
        <dbReference type="PROSITE" id="PS51132"/>
    </source>
</evidence>
<dbReference type="PANTHER" id="PTHR23192:SF27">
    <property type="entry name" value="NOELIN-2"/>
    <property type="match status" value="1"/>
</dbReference>
<evidence type="ECO:0000256" key="9">
    <source>
        <dbReference type="PROSITE-ProRule" id="PRU00446"/>
    </source>
</evidence>
<keyword evidence="5 10" id="KW-0175">Coiled coil</keyword>
<feature type="compositionally biased region" description="Basic and acidic residues" evidence="11">
    <location>
        <begin position="13"/>
        <end position="22"/>
    </location>
</feature>
<evidence type="ECO:0000313" key="13">
    <source>
        <dbReference type="Ensembl" id="ENSMFAP00000005986.2"/>
    </source>
</evidence>
<keyword evidence="14" id="KW-1185">Reference proteome</keyword>
<evidence type="ECO:0000256" key="4">
    <source>
        <dbReference type="ARBA" id="ARBA00023018"/>
    </source>
</evidence>
<name>A0A2K5U0W7_MACFA</name>
<keyword evidence="4" id="KW-0770">Synapse</keyword>
<dbReference type="GO" id="GO:0005654">
    <property type="term" value="C:nucleoplasm"/>
    <property type="evidence" value="ECO:0007669"/>
    <property type="project" value="Ensembl"/>
</dbReference>
<gene>
    <name evidence="13" type="primary">OLFM2</name>
</gene>
<evidence type="ECO:0000256" key="11">
    <source>
        <dbReference type="SAM" id="MobiDB-lite"/>
    </source>
</evidence>
<accession>A0A2K5U0W7</accession>
<dbReference type="STRING" id="9541.ENSMFAP00000005986"/>
<keyword evidence="2" id="KW-0964">Secreted</keyword>
<dbReference type="InterPro" id="IPR022082">
    <property type="entry name" value="Noelin_dom"/>
</dbReference>